<evidence type="ECO:0000313" key="1">
    <source>
        <dbReference type="EMBL" id="CAI4052185.1"/>
    </source>
</evidence>
<dbReference type="PANTHER" id="PTHR45815:SF3">
    <property type="entry name" value="PROTEIN DISULFIDE-ISOMERASE A6"/>
    <property type="match status" value="1"/>
</dbReference>
<dbReference type="Gene3D" id="3.40.30.10">
    <property type="entry name" value="Glutaredoxin"/>
    <property type="match status" value="2"/>
</dbReference>
<dbReference type="SUPFAM" id="SSF52833">
    <property type="entry name" value="Thioredoxin-like"/>
    <property type="match status" value="1"/>
</dbReference>
<dbReference type="CDD" id="cd03002">
    <property type="entry name" value="PDI_a_MPD1_like"/>
    <property type="match status" value="1"/>
</dbReference>
<gene>
    <name evidence="1" type="primary">SKDI15G4250</name>
    <name evidence="1" type="ORF">SKDI_15G4250</name>
</gene>
<proteinExistence type="predicted"/>
<dbReference type="GO" id="GO:0034976">
    <property type="term" value="P:response to endoplasmic reticulum stress"/>
    <property type="evidence" value="ECO:0007669"/>
    <property type="project" value="TreeGrafter"/>
</dbReference>
<dbReference type="PRINTS" id="PR00421">
    <property type="entry name" value="THIOREDOXIN"/>
</dbReference>
<dbReference type="InterPro" id="IPR017937">
    <property type="entry name" value="Thioredoxin_CS"/>
</dbReference>
<dbReference type="EMBL" id="OX365910">
    <property type="protein sequence ID" value="CAI4052185.1"/>
    <property type="molecule type" value="Genomic_DNA"/>
</dbReference>
<dbReference type="GO" id="GO:0005788">
    <property type="term" value="C:endoplasmic reticulum lumen"/>
    <property type="evidence" value="ECO:0007669"/>
    <property type="project" value="TreeGrafter"/>
</dbReference>
<dbReference type="GO" id="GO:0015035">
    <property type="term" value="F:protein-disulfide reductase activity"/>
    <property type="evidence" value="ECO:0007669"/>
    <property type="project" value="TreeGrafter"/>
</dbReference>
<dbReference type="OrthoDB" id="10264505at2759"/>
<dbReference type="PROSITE" id="PS00194">
    <property type="entry name" value="THIOREDOXIN_1"/>
    <property type="match status" value="1"/>
</dbReference>
<organism evidence="1 2">
    <name type="scientific">Saccharomyces kudriavzevii (strain ATCC MYA-4449 / AS 2.2408 / CBS 8840 / NBRC 1802 / NCYC 2889)</name>
    <name type="common">Yeast</name>
    <dbReference type="NCBI Taxonomy" id="226230"/>
    <lineage>
        <taxon>Eukaryota</taxon>
        <taxon>Fungi</taxon>
        <taxon>Dikarya</taxon>
        <taxon>Ascomycota</taxon>
        <taxon>Saccharomycotina</taxon>
        <taxon>Saccharomycetes</taxon>
        <taxon>Saccharomycetales</taxon>
        <taxon>Saccharomycetaceae</taxon>
        <taxon>Saccharomyces</taxon>
    </lineage>
</organism>
<sequence length="321" mass="36268">MLFLHIIKFLLGLFIVNSVKAQNFYDSDPHVIELTPKSFDKAIHNTNYTSLVEFYAPWCGHCKQLSNTFRKAAKKLDGVVQVAAVNCDLSKNKALCAKYGVEGFPTLMVFRPPKLDLSKPTADAKNSIKIHANEVYSGARSLAPIVDFALSRVRSYVKKFVRIDSLSSLLEKSPRLSVVLFSKQDKISPVYKSIALDWLGKFQFYSISNKKLKKLTDTRSSDKKIPKILRYVQEIIPEQVQSDKSKLVVFDASKDEFWEYSGSAVNKEGVSKFIRDTFGISPSEGPFSRRSEYVGFLKTGKKPSGRKHSSPRKNVVKHDEL</sequence>
<dbReference type="Proteomes" id="UP001162087">
    <property type="component" value="Chromosome 15"/>
</dbReference>
<protein>
    <submittedName>
        <fullName evidence="1">Uncharacterized protein</fullName>
    </submittedName>
</protein>
<dbReference type="Pfam" id="PF00085">
    <property type="entry name" value="Thioredoxin"/>
    <property type="match status" value="1"/>
</dbReference>
<dbReference type="PANTHER" id="PTHR45815">
    <property type="entry name" value="PROTEIN DISULFIDE-ISOMERASE A6"/>
    <property type="match status" value="1"/>
</dbReference>
<dbReference type="InterPro" id="IPR036249">
    <property type="entry name" value="Thioredoxin-like_sf"/>
</dbReference>
<keyword evidence="2" id="KW-1185">Reference proteome</keyword>
<accession>A0AA35JAJ5</accession>
<name>A0AA35JAJ5_SACK1</name>
<reference evidence="1" key="1">
    <citation type="submission" date="2022-10" db="EMBL/GenBank/DDBJ databases">
        <authorList>
            <person name="Byrne P K."/>
        </authorList>
    </citation>
    <scope>NUCLEOTIDE SEQUENCE</scope>
    <source>
        <strain evidence="1">IFO1802</strain>
    </source>
</reference>
<dbReference type="PROSITE" id="PS51352">
    <property type="entry name" value="THIOREDOXIN_2"/>
    <property type="match status" value="1"/>
</dbReference>
<evidence type="ECO:0000313" key="2">
    <source>
        <dbReference type="Proteomes" id="UP001162087"/>
    </source>
</evidence>
<dbReference type="InterPro" id="IPR013766">
    <property type="entry name" value="Thioredoxin_domain"/>
</dbReference>